<feature type="compositionally biased region" description="Basic and acidic residues" evidence="1">
    <location>
        <begin position="188"/>
        <end position="210"/>
    </location>
</feature>
<keyword evidence="2" id="KW-0732">Signal</keyword>
<feature type="region of interest" description="Disordered" evidence="1">
    <location>
        <begin position="21"/>
        <end position="125"/>
    </location>
</feature>
<feature type="chain" id="PRO_5037848786" description="Secreted protein" evidence="2">
    <location>
        <begin position="18"/>
        <end position="210"/>
    </location>
</feature>
<protein>
    <recommendedName>
        <fullName evidence="5">Secreted protein</fullName>
    </recommendedName>
</protein>
<accession>A0A921U840</accession>
<evidence type="ECO:0000256" key="2">
    <source>
        <dbReference type="SAM" id="SignalP"/>
    </source>
</evidence>
<gene>
    <name evidence="3" type="ORF">BDA96_07G026200</name>
</gene>
<evidence type="ECO:0000313" key="3">
    <source>
        <dbReference type="EMBL" id="KAG0522312.1"/>
    </source>
</evidence>
<feature type="region of interest" description="Disordered" evidence="1">
    <location>
        <begin position="159"/>
        <end position="210"/>
    </location>
</feature>
<evidence type="ECO:0008006" key="5">
    <source>
        <dbReference type="Google" id="ProtNLM"/>
    </source>
</evidence>
<organism evidence="3 4">
    <name type="scientific">Sorghum bicolor</name>
    <name type="common">Sorghum</name>
    <name type="synonym">Sorghum vulgare</name>
    <dbReference type="NCBI Taxonomy" id="4558"/>
    <lineage>
        <taxon>Eukaryota</taxon>
        <taxon>Viridiplantae</taxon>
        <taxon>Streptophyta</taxon>
        <taxon>Embryophyta</taxon>
        <taxon>Tracheophyta</taxon>
        <taxon>Spermatophyta</taxon>
        <taxon>Magnoliopsida</taxon>
        <taxon>Liliopsida</taxon>
        <taxon>Poales</taxon>
        <taxon>Poaceae</taxon>
        <taxon>PACMAD clade</taxon>
        <taxon>Panicoideae</taxon>
        <taxon>Andropogonodae</taxon>
        <taxon>Andropogoneae</taxon>
        <taxon>Sorghinae</taxon>
        <taxon>Sorghum</taxon>
    </lineage>
</organism>
<feature type="compositionally biased region" description="Basic and acidic residues" evidence="1">
    <location>
        <begin position="41"/>
        <end position="62"/>
    </location>
</feature>
<feature type="signal peptide" evidence="2">
    <location>
        <begin position="1"/>
        <end position="17"/>
    </location>
</feature>
<dbReference type="EMBL" id="CM027686">
    <property type="protein sequence ID" value="KAG0522312.1"/>
    <property type="molecule type" value="Genomic_DNA"/>
</dbReference>
<name>A0A921U840_SORBI</name>
<feature type="compositionally biased region" description="Gly residues" evidence="1">
    <location>
        <begin position="79"/>
        <end position="91"/>
    </location>
</feature>
<proteinExistence type="predicted"/>
<reference evidence="3" key="2">
    <citation type="submission" date="2020-10" db="EMBL/GenBank/DDBJ databases">
        <authorList>
            <person name="Cooper E.A."/>
            <person name="Brenton Z.W."/>
            <person name="Flinn B.S."/>
            <person name="Jenkins J."/>
            <person name="Shu S."/>
            <person name="Flowers D."/>
            <person name="Luo F."/>
            <person name="Wang Y."/>
            <person name="Xia P."/>
            <person name="Barry K."/>
            <person name="Daum C."/>
            <person name="Lipzen A."/>
            <person name="Yoshinaga Y."/>
            <person name="Schmutz J."/>
            <person name="Saski C."/>
            <person name="Vermerris W."/>
            <person name="Kresovich S."/>
        </authorList>
    </citation>
    <scope>NUCLEOTIDE SEQUENCE</scope>
</reference>
<dbReference type="Proteomes" id="UP000807115">
    <property type="component" value="Chromosome 7"/>
</dbReference>
<sequence length="210" mass="23005">MVVVARVVIVIVPRVLASCGHAIPPSLVTPTTPPPLQEAESGDHRPKERRGHSSRESGDLTRRNLSYHQTLRSRRGRRGGGGGGGGGGARGGSRSKIQWEEGGKRVLRSRSLPTNLVRATPSSSSPYAWRSERARMREQGGRGGAWAHRKLPAIAPLQWSWTSRGREGGSEGQLAGDTIEGQTCGRWQQERRGSKCESERVERTKMEKEK</sequence>
<evidence type="ECO:0000313" key="4">
    <source>
        <dbReference type="Proteomes" id="UP000807115"/>
    </source>
</evidence>
<evidence type="ECO:0000256" key="1">
    <source>
        <dbReference type="SAM" id="MobiDB-lite"/>
    </source>
</evidence>
<comment type="caution">
    <text evidence="3">The sequence shown here is derived from an EMBL/GenBank/DDBJ whole genome shotgun (WGS) entry which is preliminary data.</text>
</comment>
<dbReference type="AlphaFoldDB" id="A0A921U840"/>
<reference evidence="3" key="1">
    <citation type="journal article" date="2019" name="BMC Genomics">
        <title>A new reference genome for Sorghum bicolor reveals high levels of sequence similarity between sweet and grain genotypes: implications for the genetics of sugar metabolism.</title>
        <authorList>
            <person name="Cooper E.A."/>
            <person name="Brenton Z.W."/>
            <person name="Flinn B.S."/>
            <person name="Jenkins J."/>
            <person name="Shu S."/>
            <person name="Flowers D."/>
            <person name="Luo F."/>
            <person name="Wang Y."/>
            <person name="Xia P."/>
            <person name="Barry K."/>
            <person name="Daum C."/>
            <person name="Lipzen A."/>
            <person name="Yoshinaga Y."/>
            <person name="Schmutz J."/>
            <person name="Saski C."/>
            <person name="Vermerris W."/>
            <person name="Kresovich S."/>
        </authorList>
    </citation>
    <scope>NUCLEOTIDE SEQUENCE</scope>
</reference>